<proteinExistence type="predicted"/>
<name>A0A6N7ZL72_9MICO</name>
<dbReference type="Proteomes" id="UP000440668">
    <property type="component" value="Unassembled WGS sequence"/>
</dbReference>
<organism evidence="1 2">
    <name type="scientific">Cellulosimicrobium composti</name>
    <dbReference type="NCBI Taxonomy" id="2672572"/>
    <lineage>
        <taxon>Bacteria</taxon>
        <taxon>Bacillati</taxon>
        <taxon>Actinomycetota</taxon>
        <taxon>Actinomycetes</taxon>
        <taxon>Micrococcales</taxon>
        <taxon>Promicromonosporaceae</taxon>
        <taxon>Cellulosimicrobium</taxon>
    </lineage>
</organism>
<protein>
    <submittedName>
        <fullName evidence="1">Uncharacterized protein</fullName>
    </submittedName>
</protein>
<dbReference type="EMBL" id="WMKA01000042">
    <property type="protein sequence ID" value="MTG90264.1"/>
    <property type="molecule type" value="Genomic_DNA"/>
</dbReference>
<dbReference type="AlphaFoldDB" id="A0A6N7ZL72"/>
<comment type="caution">
    <text evidence="1">The sequence shown here is derived from an EMBL/GenBank/DDBJ whole genome shotgun (WGS) entry which is preliminary data.</text>
</comment>
<gene>
    <name evidence="1" type="ORF">GJV82_15145</name>
</gene>
<reference evidence="1 2" key="1">
    <citation type="submission" date="2019-11" db="EMBL/GenBank/DDBJ databases">
        <title>Cellulosimicrobium composti sp. nov. isolated from a compost.</title>
        <authorList>
            <person name="Yang Y."/>
        </authorList>
    </citation>
    <scope>NUCLEOTIDE SEQUENCE [LARGE SCALE GENOMIC DNA]</scope>
    <source>
        <strain evidence="1 2">BIT-GX5</strain>
    </source>
</reference>
<evidence type="ECO:0000313" key="2">
    <source>
        <dbReference type="Proteomes" id="UP000440668"/>
    </source>
</evidence>
<accession>A0A6N7ZL72</accession>
<dbReference type="RefSeq" id="WP_155099798.1">
    <property type="nucleotide sequence ID" value="NZ_WMKA01000042.1"/>
</dbReference>
<evidence type="ECO:0000313" key="1">
    <source>
        <dbReference type="EMBL" id="MTG90264.1"/>
    </source>
</evidence>
<sequence length="116" mass="12574">MSVTVAVAASIEQTWRALLLVLEMDADRSRASAELEAMAGQVRGALPGGLILHTRFGAPACEVWAHLSPRGARCDLTVDATQDAVPVIGRGWWNGQLSRRRIRRVLRAGGRCDLGR</sequence>